<dbReference type="EC" id="3.6.-.-" evidence="5"/>
<dbReference type="GO" id="GO:0016787">
    <property type="term" value="F:hydrolase activity"/>
    <property type="evidence" value="ECO:0007669"/>
    <property type="project" value="UniProtKB-KW"/>
</dbReference>
<keyword evidence="2 3" id="KW-0378">Hydrolase</keyword>
<dbReference type="PROSITE" id="PS51462">
    <property type="entry name" value="NUDIX"/>
    <property type="match status" value="1"/>
</dbReference>
<comment type="similarity">
    <text evidence="3">Belongs to the Nudix hydrolase family.</text>
</comment>
<evidence type="ECO:0000259" key="4">
    <source>
        <dbReference type="PROSITE" id="PS51462"/>
    </source>
</evidence>
<dbReference type="PRINTS" id="PR00502">
    <property type="entry name" value="NUDIXFAMILY"/>
</dbReference>
<dbReference type="RefSeq" id="WP_290397746.1">
    <property type="nucleotide sequence ID" value="NZ_JAUHLN010000001.1"/>
</dbReference>
<evidence type="ECO:0000313" key="5">
    <source>
        <dbReference type="EMBL" id="MDN4071574.1"/>
    </source>
</evidence>
<dbReference type="PANTHER" id="PTHR11839:SF18">
    <property type="entry name" value="NUDIX HYDROLASE DOMAIN-CONTAINING PROTEIN"/>
    <property type="match status" value="1"/>
</dbReference>
<sequence length="168" mass="19490">MESRMIYASEKEMVLEDAFGRISLKMKNPESVVMLARKEDSLILISQYRQPVDSKVIQLPGGRVNEGEQLDHAARRELREETGYECGRIHYLGKLILASWKTNEEAHVFYTEELIDHHQQSLETHEKITILEMSLEVCLRQIEENTINDTELCYAVLQAILKGFIRPE</sequence>
<evidence type="ECO:0000256" key="1">
    <source>
        <dbReference type="ARBA" id="ARBA00001946"/>
    </source>
</evidence>
<accession>A0ABT8E0Y2</accession>
<dbReference type="InterPro" id="IPR020084">
    <property type="entry name" value="NUDIX_hydrolase_CS"/>
</dbReference>
<comment type="caution">
    <text evidence="5">The sequence shown here is derived from an EMBL/GenBank/DDBJ whole genome shotgun (WGS) entry which is preliminary data.</text>
</comment>
<dbReference type="EMBL" id="JAUHLN010000001">
    <property type="protein sequence ID" value="MDN4071574.1"/>
    <property type="molecule type" value="Genomic_DNA"/>
</dbReference>
<comment type="cofactor">
    <cofactor evidence="1">
        <name>Mg(2+)</name>
        <dbReference type="ChEBI" id="CHEBI:18420"/>
    </cofactor>
</comment>
<dbReference type="InterPro" id="IPR015797">
    <property type="entry name" value="NUDIX_hydrolase-like_dom_sf"/>
</dbReference>
<protein>
    <submittedName>
        <fullName evidence="5">NUDIX hydrolase</fullName>
        <ecNumber evidence="5">3.6.-.-</ecNumber>
    </submittedName>
</protein>
<proteinExistence type="inferred from homology"/>
<feature type="domain" description="Nudix hydrolase" evidence="4">
    <location>
        <begin position="26"/>
        <end position="155"/>
    </location>
</feature>
<gene>
    <name evidence="5" type="ORF">QYF49_00825</name>
</gene>
<dbReference type="SUPFAM" id="SSF55811">
    <property type="entry name" value="Nudix"/>
    <property type="match status" value="1"/>
</dbReference>
<dbReference type="PANTHER" id="PTHR11839">
    <property type="entry name" value="UDP/ADP-SUGAR PYROPHOSPHATASE"/>
    <property type="match status" value="1"/>
</dbReference>
<dbReference type="Gene3D" id="3.90.79.10">
    <property type="entry name" value="Nucleoside Triphosphate Pyrophosphohydrolase"/>
    <property type="match status" value="1"/>
</dbReference>
<evidence type="ECO:0000313" key="6">
    <source>
        <dbReference type="Proteomes" id="UP001168694"/>
    </source>
</evidence>
<organism evidence="5 6">
    <name type="scientific">Fictibacillus terranigra</name>
    <dbReference type="NCBI Taxonomy" id="3058424"/>
    <lineage>
        <taxon>Bacteria</taxon>
        <taxon>Bacillati</taxon>
        <taxon>Bacillota</taxon>
        <taxon>Bacilli</taxon>
        <taxon>Bacillales</taxon>
        <taxon>Fictibacillaceae</taxon>
        <taxon>Fictibacillus</taxon>
    </lineage>
</organism>
<keyword evidence="6" id="KW-1185">Reference proteome</keyword>
<evidence type="ECO:0000256" key="3">
    <source>
        <dbReference type="RuleBase" id="RU003476"/>
    </source>
</evidence>
<dbReference type="InterPro" id="IPR020476">
    <property type="entry name" value="Nudix_hydrolase"/>
</dbReference>
<evidence type="ECO:0000256" key="2">
    <source>
        <dbReference type="ARBA" id="ARBA00022801"/>
    </source>
</evidence>
<name>A0ABT8E0Y2_9BACL</name>
<dbReference type="InterPro" id="IPR000086">
    <property type="entry name" value="NUDIX_hydrolase_dom"/>
</dbReference>
<reference evidence="5" key="1">
    <citation type="submission" date="2023-06" db="EMBL/GenBank/DDBJ databases">
        <title>Draft Genome Sequences of Representative Paenibacillus Polymyxa, Bacillus cereus, Fictibacillus sp., and Brevibacillus agri Strains Isolated from Amazonian Dark Earth.</title>
        <authorList>
            <person name="Pellegrinetti T.A."/>
            <person name="Cunha I.C.M."/>
            <person name="Chaves M.G."/>
            <person name="Freitas A.S."/>
            <person name="Silva A.V.R."/>
            <person name="Tsai S.M."/>
            <person name="Mendes L.W."/>
        </authorList>
    </citation>
    <scope>NUCLEOTIDE SEQUENCE</scope>
    <source>
        <strain evidence="5">CENA-BCM004</strain>
    </source>
</reference>
<dbReference type="PROSITE" id="PS00893">
    <property type="entry name" value="NUDIX_BOX"/>
    <property type="match status" value="1"/>
</dbReference>
<dbReference type="Proteomes" id="UP001168694">
    <property type="component" value="Unassembled WGS sequence"/>
</dbReference>
<dbReference type="CDD" id="cd03424">
    <property type="entry name" value="NUDIX_ADPRase_Nudt5_UGPPase_Nudt14"/>
    <property type="match status" value="1"/>
</dbReference>
<dbReference type="Pfam" id="PF00293">
    <property type="entry name" value="NUDIX"/>
    <property type="match status" value="1"/>
</dbReference>